<dbReference type="GO" id="GO:0030163">
    <property type="term" value="P:protein catabolic process"/>
    <property type="evidence" value="ECO:0007669"/>
    <property type="project" value="UniProtKB-UniRule"/>
</dbReference>
<dbReference type="Gene3D" id="3.30.70.3550">
    <property type="entry name" value="Leucyl/phenylalanyl-tRNA-protein transferase, N-terminal domain"/>
    <property type="match status" value="1"/>
</dbReference>
<dbReference type="EMBL" id="AMRJ01000022">
    <property type="protein sequence ID" value="EKF73618.1"/>
    <property type="molecule type" value="Genomic_DNA"/>
</dbReference>
<dbReference type="GO" id="GO:0005737">
    <property type="term" value="C:cytoplasm"/>
    <property type="evidence" value="ECO:0007669"/>
    <property type="project" value="UniProtKB-SubCell"/>
</dbReference>
<evidence type="ECO:0000313" key="17">
    <source>
        <dbReference type="EMBL" id="EKF73618.1"/>
    </source>
</evidence>
<protein>
    <recommendedName>
        <fullName evidence="11 15">Leucyl/phenylalanyl-tRNA--protein transferase</fullName>
        <ecNumber evidence="10 15">2.3.2.6</ecNumber>
    </recommendedName>
    <alternativeName>
        <fullName evidence="12 15">L/F-transferase</fullName>
    </alternativeName>
    <alternativeName>
        <fullName evidence="13 15">Leucyltransferase</fullName>
    </alternativeName>
    <alternativeName>
        <fullName evidence="14 15">Phenyalanyltransferase</fullName>
    </alternativeName>
</protein>
<comment type="caution">
    <text evidence="17">The sequence shown here is derived from an EMBL/GenBank/DDBJ whole genome shotgun (WGS) entry which is preliminary data.</text>
</comment>
<name>L0WA27_9GAMM</name>
<evidence type="ECO:0000256" key="11">
    <source>
        <dbReference type="ARBA" id="ARBA00074372"/>
    </source>
</evidence>
<evidence type="ECO:0000256" key="9">
    <source>
        <dbReference type="ARBA" id="ARBA00061535"/>
    </source>
</evidence>
<comment type="similarity">
    <text evidence="9 15">Belongs to the L/F-transferase family.</text>
</comment>
<dbReference type="Proteomes" id="UP000010164">
    <property type="component" value="Unassembled WGS sequence"/>
</dbReference>
<dbReference type="STRING" id="1177179.A11A3_12860"/>
<evidence type="ECO:0000256" key="8">
    <source>
        <dbReference type="ARBA" id="ARBA00054043"/>
    </source>
</evidence>
<dbReference type="PATRIC" id="fig|1177179.3.peg.2559"/>
<sequence>MIPWLLPGGDFPPTTSAQEDPPGLLAAGGDLSPERLLRAYSLGIFPWYDADHQPILWWSPAPRCIFTPDTLHLSRSLRRHLNRTEQTFTLDRQFDTVMRLCAAPRSDGGGSWISEDMCQAYQQLHTLGYAHSLEVWQDDELAGAIYGIKLGGVFFGESMVSPRTNGSKSALAALACLAPALGIALIDAQVENPHLMRLGARLISRQDFEQQLASLIPDHVPPEHWPRDRWQWSQLQPLLPARF</sequence>
<dbReference type="RefSeq" id="WP_008929744.1">
    <property type="nucleotide sequence ID" value="NZ_AMRJ01000022.1"/>
</dbReference>
<comment type="catalytic activity">
    <reaction evidence="7 15">
        <text>N-terminal L-lysyl-[protein] + L-leucyl-tRNA(Leu) = N-terminal L-leucyl-L-lysyl-[protein] + tRNA(Leu) + H(+)</text>
        <dbReference type="Rhea" id="RHEA:12340"/>
        <dbReference type="Rhea" id="RHEA-COMP:9613"/>
        <dbReference type="Rhea" id="RHEA-COMP:9622"/>
        <dbReference type="Rhea" id="RHEA-COMP:12670"/>
        <dbReference type="Rhea" id="RHEA-COMP:12671"/>
        <dbReference type="ChEBI" id="CHEBI:15378"/>
        <dbReference type="ChEBI" id="CHEBI:65249"/>
        <dbReference type="ChEBI" id="CHEBI:78442"/>
        <dbReference type="ChEBI" id="CHEBI:78494"/>
        <dbReference type="ChEBI" id="CHEBI:133043"/>
        <dbReference type="EC" id="2.3.2.6"/>
    </reaction>
</comment>
<keyword evidence="2 15" id="KW-0963">Cytoplasm</keyword>
<gene>
    <name evidence="15 17" type="primary">aat</name>
    <name evidence="17" type="ORF">A11A3_12860</name>
</gene>
<dbReference type="FunFam" id="3.30.70.3550:FF:000001">
    <property type="entry name" value="Leucyl/phenylalanyl-tRNA--protein transferase"/>
    <property type="match status" value="1"/>
</dbReference>
<dbReference type="AlphaFoldDB" id="L0WA27"/>
<dbReference type="Pfam" id="PF03588">
    <property type="entry name" value="Leu_Phe_trans"/>
    <property type="match status" value="1"/>
</dbReference>
<dbReference type="InterPro" id="IPR016181">
    <property type="entry name" value="Acyl_CoA_acyltransferase"/>
</dbReference>
<dbReference type="HAMAP" id="MF_00688">
    <property type="entry name" value="Leu_Phe_trans"/>
    <property type="match status" value="1"/>
</dbReference>
<evidence type="ECO:0000256" key="7">
    <source>
        <dbReference type="ARBA" id="ARBA00051538"/>
    </source>
</evidence>
<evidence type="ECO:0000256" key="3">
    <source>
        <dbReference type="ARBA" id="ARBA00022679"/>
    </source>
</evidence>
<dbReference type="InterPro" id="IPR042203">
    <property type="entry name" value="Leu/Phe-tRNA_Trfase_C"/>
</dbReference>
<dbReference type="OrthoDB" id="9790282at2"/>
<accession>L0WA27</accession>
<dbReference type="EC" id="2.3.2.6" evidence="10 15"/>
<proteinExistence type="inferred from homology"/>
<dbReference type="Gene3D" id="3.40.630.70">
    <property type="entry name" value="Leucyl/phenylalanyl-tRNA-protein transferase, C-terminal domain"/>
    <property type="match status" value="1"/>
</dbReference>
<evidence type="ECO:0000256" key="1">
    <source>
        <dbReference type="ARBA" id="ARBA00004496"/>
    </source>
</evidence>
<dbReference type="eggNOG" id="COG2360">
    <property type="taxonomic scope" value="Bacteria"/>
</dbReference>
<dbReference type="SUPFAM" id="SSF55729">
    <property type="entry name" value="Acyl-CoA N-acyltransferases (Nat)"/>
    <property type="match status" value="1"/>
</dbReference>
<comment type="catalytic activity">
    <reaction evidence="5 15">
        <text>L-phenylalanyl-tRNA(Phe) + an N-terminal L-alpha-aminoacyl-[protein] = an N-terminal L-phenylalanyl-L-alpha-aminoacyl-[protein] + tRNA(Phe)</text>
        <dbReference type="Rhea" id="RHEA:43632"/>
        <dbReference type="Rhea" id="RHEA-COMP:9668"/>
        <dbReference type="Rhea" id="RHEA-COMP:9699"/>
        <dbReference type="Rhea" id="RHEA-COMP:10636"/>
        <dbReference type="Rhea" id="RHEA-COMP:10637"/>
        <dbReference type="ChEBI" id="CHEBI:78442"/>
        <dbReference type="ChEBI" id="CHEBI:78531"/>
        <dbReference type="ChEBI" id="CHEBI:78597"/>
        <dbReference type="ChEBI" id="CHEBI:83561"/>
        <dbReference type="EC" id="2.3.2.6"/>
    </reaction>
</comment>
<evidence type="ECO:0000256" key="14">
    <source>
        <dbReference type="ARBA" id="ARBA00083640"/>
    </source>
</evidence>
<dbReference type="NCBIfam" id="TIGR00667">
    <property type="entry name" value="aat"/>
    <property type="match status" value="1"/>
</dbReference>
<dbReference type="PANTHER" id="PTHR30098">
    <property type="entry name" value="LEUCYL/PHENYLALANYL-TRNA--PROTEIN TRANSFERASE"/>
    <property type="match status" value="1"/>
</dbReference>
<evidence type="ECO:0000256" key="2">
    <source>
        <dbReference type="ARBA" id="ARBA00022490"/>
    </source>
</evidence>
<organism evidence="17 18">
    <name type="scientific">Alcanivorax hongdengensis A-11-3</name>
    <dbReference type="NCBI Taxonomy" id="1177179"/>
    <lineage>
        <taxon>Bacteria</taxon>
        <taxon>Pseudomonadati</taxon>
        <taxon>Pseudomonadota</taxon>
        <taxon>Gammaproteobacteria</taxon>
        <taxon>Oceanospirillales</taxon>
        <taxon>Alcanivoracaceae</taxon>
        <taxon>Alcanivorax</taxon>
    </lineage>
</organism>
<dbReference type="InterPro" id="IPR042221">
    <property type="entry name" value="Leu/Phe-tRNA_Trfase_N"/>
</dbReference>
<comment type="function">
    <text evidence="8 15">Functions in the N-end rule pathway of protein degradation where it conjugates Leu, Phe and, less efficiently, Met from aminoacyl-tRNAs to the N-termini of proteins containing an N-terminal arginine or lysine.</text>
</comment>
<comment type="catalytic activity">
    <reaction evidence="6 15">
        <text>N-terminal L-arginyl-[protein] + L-leucyl-tRNA(Leu) = N-terminal L-leucyl-L-arginyl-[protein] + tRNA(Leu) + H(+)</text>
        <dbReference type="Rhea" id="RHEA:50416"/>
        <dbReference type="Rhea" id="RHEA-COMP:9613"/>
        <dbReference type="Rhea" id="RHEA-COMP:9622"/>
        <dbReference type="Rhea" id="RHEA-COMP:12672"/>
        <dbReference type="Rhea" id="RHEA-COMP:12673"/>
        <dbReference type="ChEBI" id="CHEBI:15378"/>
        <dbReference type="ChEBI" id="CHEBI:64719"/>
        <dbReference type="ChEBI" id="CHEBI:78442"/>
        <dbReference type="ChEBI" id="CHEBI:78494"/>
        <dbReference type="ChEBI" id="CHEBI:133044"/>
        <dbReference type="EC" id="2.3.2.6"/>
    </reaction>
</comment>
<keyword evidence="4 15" id="KW-0012">Acyltransferase</keyword>
<dbReference type="GO" id="GO:0008914">
    <property type="term" value="F:leucyl-tRNA--protein transferase activity"/>
    <property type="evidence" value="ECO:0007669"/>
    <property type="project" value="UniProtKB-UniRule"/>
</dbReference>
<evidence type="ECO:0000256" key="16">
    <source>
        <dbReference type="SAM" id="MobiDB-lite"/>
    </source>
</evidence>
<evidence type="ECO:0000256" key="5">
    <source>
        <dbReference type="ARBA" id="ARBA00050607"/>
    </source>
</evidence>
<evidence type="ECO:0000256" key="4">
    <source>
        <dbReference type="ARBA" id="ARBA00023315"/>
    </source>
</evidence>
<comment type="subcellular location">
    <subcellularLocation>
        <location evidence="1 15">Cytoplasm</location>
    </subcellularLocation>
</comment>
<feature type="region of interest" description="Disordered" evidence="16">
    <location>
        <begin position="1"/>
        <end position="28"/>
    </location>
</feature>
<evidence type="ECO:0000256" key="10">
    <source>
        <dbReference type="ARBA" id="ARBA00066767"/>
    </source>
</evidence>
<dbReference type="PANTHER" id="PTHR30098:SF2">
    <property type="entry name" value="LEUCYL_PHENYLALANYL-TRNA--PROTEIN TRANSFERASE"/>
    <property type="match status" value="1"/>
</dbReference>
<evidence type="ECO:0000256" key="13">
    <source>
        <dbReference type="ARBA" id="ARBA00077165"/>
    </source>
</evidence>
<dbReference type="InterPro" id="IPR004616">
    <property type="entry name" value="Leu/Phe-tRNA_Trfase"/>
</dbReference>
<evidence type="ECO:0000256" key="15">
    <source>
        <dbReference type="HAMAP-Rule" id="MF_00688"/>
    </source>
</evidence>
<evidence type="ECO:0000256" key="6">
    <source>
        <dbReference type="ARBA" id="ARBA00050652"/>
    </source>
</evidence>
<evidence type="ECO:0000313" key="18">
    <source>
        <dbReference type="Proteomes" id="UP000010164"/>
    </source>
</evidence>
<keyword evidence="3 15" id="KW-0808">Transferase</keyword>
<reference evidence="17 18" key="1">
    <citation type="journal article" date="2012" name="J. Bacteriol.">
        <title>Genome Sequence of the Alkane-Degrading Bacterium Alcanivorax hongdengensis Type Strain A-11-3.</title>
        <authorList>
            <person name="Lai Q."/>
            <person name="Shao Z."/>
        </authorList>
    </citation>
    <scope>NUCLEOTIDE SEQUENCE [LARGE SCALE GENOMIC DNA]</scope>
    <source>
        <strain evidence="17 18">A-11-3</strain>
    </source>
</reference>
<keyword evidence="18" id="KW-1185">Reference proteome</keyword>
<evidence type="ECO:0000256" key="12">
    <source>
        <dbReference type="ARBA" id="ARBA00077136"/>
    </source>
</evidence>